<evidence type="ECO:0000313" key="1">
    <source>
        <dbReference type="EMBL" id="MFC4293908.1"/>
    </source>
</evidence>
<sequence>MAGRLPAHLEAGGLMRAVNAAGGFATVLHHGSDEQGTILVLLTENGANPRLFERMPRVDGDPEWTALTMDPAELLRNSGGYLDRRTAQDPDLWVIELDIAQGERFILSDDRAD</sequence>
<dbReference type="InterPro" id="IPR009964">
    <property type="entry name" value="DUF1491"/>
</dbReference>
<reference evidence="2" key="1">
    <citation type="journal article" date="2019" name="Int. J. Syst. Evol. Microbiol.">
        <title>The Global Catalogue of Microorganisms (GCM) 10K type strain sequencing project: providing services to taxonomists for standard genome sequencing and annotation.</title>
        <authorList>
            <consortium name="The Broad Institute Genomics Platform"/>
            <consortium name="The Broad Institute Genome Sequencing Center for Infectious Disease"/>
            <person name="Wu L."/>
            <person name="Ma J."/>
        </authorList>
    </citation>
    <scope>NUCLEOTIDE SEQUENCE [LARGE SCALE GENOMIC DNA]</scope>
    <source>
        <strain evidence="2">CGMCC 1.12989</strain>
    </source>
</reference>
<name>A0ABV8RKH0_9SPHN</name>
<dbReference type="Proteomes" id="UP001595828">
    <property type="component" value="Unassembled WGS sequence"/>
</dbReference>
<organism evidence="1 2">
    <name type="scientific">Novosphingobium tardum</name>
    <dbReference type="NCBI Taxonomy" id="1538021"/>
    <lineage>
        <taxon>Bacteria</taxon>
        <taxon>Pseudomonadati</taxon>
        <taxon>Pseudomonadota</taxon>
        <taxon>Alphaproteobacteria</taxon>
        <taxon>Sphingomonadales</taxon>
        <taxon>Sphingomonadaceae</taxon>
        <taxon>Novosphingobium</taxon>
    </lineage>
</organism>
<accession>A0ABV8RKH0</accession>
<gene>
    <name evidence="1" type="ORF">ACFO0A_02420</name>
</gene>
<proteinExistence type="predicted"/>
<protein>
    <submittedName>
        <fullName evidence="1">DUF1491 family protein</fullName>
    </submittedName>
</protein>
<comment type="caution">
    <text evidence="1">The sequence shown here is derived from an EMBL/GenBank/DDBJ whole genome shotgun (WGS) entry which is preliminary data.</text>
</comment>
<dbReference type="EMBL" id="JBHSDR010000003">
    <property type="protein sequence ID" value="MFC4293908.1"/>
    <property type="molecule type" value="Genomic_DNA"/>
</dbReference>
<dbReference type="RefSeq" id="WP_379537386.1">
    <property type="nucleotide sequence ID" value="NZ_JBHSDR010000003.1"/>
</dbReference>
<dbReference type="Gene3D" id="3.40.1530.20">
    <property type="entry name" value="Protein of unknown function (DUF1491)"/>
    <property type="match status" value="1"/>
</dbReference>
<evidence type="ECO:0000313" key="2">
    <source>
        <dbReference type="Proteomes" id="UP001595828"/>
    </source>
</evidence>
<keyword evidence="2" id="KW-1185">Reference proteome</keyword>
<dbReference type="Pfam" id="PF07372">
    <property type="entry name" value="DUF1491"/>
    <property type="match status" value="1"/>
</dbReference>